<dbReference type="InterPro" id="IPR012349">
    <property type="entry name" value="Split_barrel_FMN-bd"/>
</dbReference>
<comment type="catalytic activity">
    <reaction evidence="2">
        <text>oxidized coenzyme F420-(gamma-L-Glu)(n) + a quinol + H(+) = reduced coenzyme F420-(gamma-L-Glu)(n) + a quinone</text>
        <dbReference type="Rhea" id="RHEA:39663"/>
        <dbReference type="Rhea" id="RHEA-COMP:12939"/>
        <dbReference type="Rhea" id="RHEA-COMP:14378"/>
        <dbReference type="ChEBI" id="CHEBI:15378"/>
        <dbReference type="ChEBI" id="CHEBI:24646"/>
        <dbReference type="ChEBI" id="CHEBI:132124"/>
        <dbReference type="ChEBI" id="CHEBI:133980"/>
        <dbReference type="ChEBI" id="CHEBI:139511"/>
    </reaction>
</comment>
<accession>A0ABT4MXS9</accession>
<reference evidence="3" key="1">
    <citation type="submission" date="2022-12" db="EMBL/GenBank/DDBJ databases">
        <authorList>
            <person name="Krivoruchko A.V."/>
            <person name="Elkin A."/>
        </authorList>
    </citation>
    <scope>NUCLEOTIDE SEQUENCE</scope>
    <source>
        <strain evidence="3">IEGM 1388</strain>
    </source>
</reference>
<dbReference type="Gene3D" id="2.30.110.10">
    <property type="entry name" value="Electron Transport, Fmn-binding Protein, Chain A"/>
    <property type="match status" value="1"/>
</dbReference>
<evidence type="ECO:0000256" key="2">
    <source>
        <dbReference type="ARBA" id="ARBA00049106"/>
    </source>
</evidence>
<dbReference type="Proteomes" id="UP001067235">
    <property type="component" value="Unassembled WGS sequence"/>
</dbReference>
<dbReference type="NCBIfam" id="TIGR00026">
    <property type="entry name" value="hi_GC_TIGR00026"/>
    <property type="match status" value="1"/>
</dbReference>
<dbReference type="RefSeq" id="WP_301571407.1">
    <property type="nucleotide sequence ID" value="NZ_JAPWIE010000003.1"/>
</dbReference>
<evidence type="ECO:0000313" key="4">
    <source>
        <dbReference type="Proteomes" id="UP001067235"/>
    </source>
</evidence>
<dbReference type="InterPro" id="IPR004378">
    <property type="entry name" value="F420H2_quin_Rdtase"/>
</dbReference>
<dbReference type="PANTHER" id="PTHR39428:SF1">
    <property type="entry name" value="F420H(2)-DEPENDENT QUINONE REDUCTASE RV1261C"/>
    <property type="match status" value="1"/>
</dbReference>
<dbReference type="EMBL" id="JAPWIE010000003">
    <property type="protein sequence ID" value="MCZ4550826.1"/>
    <property type="molecule type" value="Genomic_DNA"/>
</dbReference>
<organism evidence="3 4">
    <name type="scientific">Gordonia rubripertincta</name>
    <name type="common">Rhodococcus corallinus</name>
    <dbReference type="NCBI Taxonomy" id="36822"/>
    <lineage>
        <taxon>Bacteria</taxon>
        <taxon>Bacillati</taxon>
        <taxon>Actinomycetota</taxon>
        <taxon>Actinomycetes</taxon>
        <taxon>Mycobacteriales</taxon>
        <taxon>Gordoniaceae</taxon>
        <taxon>Gordonia</taxon>
    </lineage>
</organism>
<dbReference type="PANTHER" id="PTHR39428">
    <property type="entry name" value="F420H(2)-DEPENDENT QUINONE REDUCTASE RV1261C"/>
    <property type="match status" value="1"/>
</dbReference>
<comment type="caution">
    <text evidence="3">The sequence shown here is derived from an EMBL/GenBank/DDBJ whole genome shotgun (WGS) entry which is preliminary data.</text>
</comment>
<evidence type="ECO:0000313" key="3">
    <source>
        <dbReference type="EMBL" id="MCZ4550826.1"/>
    </source>
</evidence>
<keyword evidence="4" id="KW-1185">Reference proteome</keyword>
<gene>
    <name evidence="3" type="ORF">O4213_12605</name>
</gene>
<dbReference type="Pfam" id="PF04075">
    <property type="entry name" value="F420H2_quin_red"/>
    <property type="match status" value="1"/>
</dbReference>
<protein>
    <submittedName>
        <fullName evidence="3">Nitroreductase family deazaflavin-dependent oxidoreductase</fullName>
    </submittedName>
</protein>
<comment type="similarity">
    <text evidence="1">Belongs to the F420H(2)-dependent quinone reductase family.</text>
</comment>
<sequence length="159" mass="17573">MGILTPLAVKIGAVSWMPKMLPLIEKCDVKLQGATKGRVSVLDIAGLPNIVLRVPGRKTGNVRSTPLLCVPQDGGWLIAGSYFGNPKLPVWVLNLRACETAEVVHRGKTLTVSWREITGTEREQAWQTLLDTWPNFAIYEQRTERLIPVFFLAPGPSRA</sequence>
<evidence type="ECO:0000256" key="1">
    <source>
        <dbReference type="ARBA" id="ARBA00008710"/>
    </source>
</evidence>
<name>A0ABT4MXS9_GORRU</name>
<proteinExistence type="inferred from homology"/>